<comment type="caution">
    <text evidence="7">The sequence shown here is derived from an EMBL/GenBank/DDBJ whole genome shotgun (WGS) entry which is preliminary data.</text>
</comment>
<name>A0A9Q5D357_9BACT</name>
<reference evidence="7" key="1">
    <citation type="submission" date="2020-05" db="EMBL/GenBank/DDBJ databases">
        <title>Chitinophaga laudate sp. nov., isolated from a tropical peat swamp.</title>
        <authorList>
            <person name="Goh C.B.S."/>
            <person name="Lee M.S."/>
            <person name="Parimannan S."/>
            <person name="Pasbakhsh P."/>
            <person name="Yule C.M."/>
            <person name="Rajandas H."/>
            <person name="Loke S."/>
            <person name="Croft L."/>
            <person name="Tan J.B.L."/>
        </authorList>
    </citation>
    <scope>NUCLEOTIDE SEQUENCE</scope>
    <source>
        <strain evidence="7">Mgbs1</strain>
    </source>
</reference>
<dbReference type="OrthoDB" id="656273at2"/>
<dbReference type="Proteomes" id="UP000281028">
    <property type="component" value="Unassembled WGS sequence"/>
</dbReference>
<dbReference type="CDD" id="cd06171">
    <property type="entry name" value="Sigma70_r4"/>
    <property type="match status" value="1"/>
</dbReference>
<dbReference type="InterPro" id="IPR013325">
    <property type="entry name" value="RNA_pol_sigma_r2"/>
</dbReference>
<evidence type="ECO:0000256" key="1">
    <source>
        <dbReference type="ARBA" id="ARBA00010641"/>
    </source>
</evidence>
<dbReference type="AlphaFoldDB" id="A0A9Q5D357"/>
<keyword evidence="2" id="KW-0805">Transcription regulation</keyword>
<gene>
    <name evidence="7" type="ORF">ECE50_000670</name>
</gene>
<dbReference type="InterPro" id="IPR007627">
    <property type="entry name" value="RNA_pol_sigma70_r2"/>
</dbReference>
<dbReference type="InterPro" id="IPR013324">
    <property type="entry name" value="RNA_pol_sigma_r3/r4-like"/>
</dbReference>
<dbReference type="GO" id="GO:0006352">
    <property type="term" value="P:DNA-templated transcription initiation"/>
    <property type="evidence" value="ECO:0007669"/>
    <property type="project" value="InterPro"/>
</dbReference>
<dbReference type="SUPFAM" id="SSF88946">
    <property type="entry name" value="Sigma2 domain of RNA polymerase sigma factors"/>
    <property type="match status" value="1"/>
</dbReference>
<dbReference type="Pfam" id="PF08281">
    <property type="entry name" value="Sigma70_r4_2"/>
    <property type="match status" value="1"/>
</dbReference>
<protein>
    <submittedName>
        <fullName evidence="7">RNA polymerase sigma-70 factor</fullName>
    </submittedName>
</protein>
<keyword evidence="3" id="KW-0731">Sigma factor</keyword>
<keyword evidence="4" id="KW-0804">Transcription</keyword>
<evidence type="ECO:0000313" key="8">
    <source>
        <dbReference type="Proteomes" id="UP000281028"/>
    </source>
</evidence>
<dbReference type="RefSeq" id="WP_158631433.1">
    <property type="nucleotide sequence ID" value="NZ_JAABOK010000009.1"/>
</dbReference>
<dbReference type="EMBL" id="RIAR02000001">
    <property type="protein sequence ID" value="NSL85323.1"/>
    <property type="molecule type" value="Genomic_DNA"/>
</dbReference>
<evidence type="ECO:0000256" key="4">
    <source>
        <dbReference type="ARBA" id="ARBA00023163"/>
    </source>
</evidence>
<dbReference type="InterPro" id="IPR013249">
    <property type="entry name" value="RNA_pol_sigma70_r4_t2"/>
</dbReference>
<evidence type="ECO:0000313" key="7">
    <source>
        <dbReference type="EMBL" id="NSL85323.1"/>
    </source>
</evidence>
<dbReference type="Gene3D" id="1.10.1740.10">
    <property type="match status" value="1"/>
</dbReference>
<dbReference type="InterPro" id="IPR014284">
    <property type="entry name" value="RNA_pol_sigma-70_dom"/>
</dbReference>
<dbReference type="GO" id="GO:0016987">
    <property type="term" value="F:sigma factor activity"/>
    <property type="evidence" value="ECO:0007669"/>
    <property type="project" value="UniProtKB-KW"/>
</dbReference>
<dbReference type="Gene3D" id="1.10.10.10">
    <property type="entry name" value="Winged helix-like DNA-binding domain superfamily/Winged helix DNA-binding domain"/>
    <property type="match status" value="1"/>
</dbReference>
<dbReference type="InterPro" id="IPR039425">
    <property type="entry name" value="RNA_pol_sigma-70-like"/>
</dbReference>
<dbReference type="Pfam" id="PF04542">
    <property type="entry name" value="Sigma70_r2"/>
    <property type="match status" value="1"/>
</dbReference>
<comment type="similarity">
    <text evidence="1">Belongs to the sigma-70 factor family. ECF subfamily.</text>
</comment>
<dbReference type="SUPFAM" id="SSF88659">
    <property type="entry name" value="Sigma3 and sigma4 domains of RNA polymerase sigma factors"/>
    <property type="match status" value="1"/>
</dbReference>
<organism evidence="7 8">
    <name type="scientific">Chitinophaga solisilvae</name>
    <dbReference type="NCBI Taxonomy" id="1233460"/>
    <lineage>
        <taxon>Bacteria</taxon>
        <taxon>Pseudomonadati</taxon>
        <taxon>Bacteroidota</taxon>
        <taxon>Chitinophagia</taxon>
        <taxon>Chitinophagales</taxon>
        <taxon>Chitinophagaceae</taxon>
        <taxon>Chitinophaga</taxon>
    </lineage>
</organism>
<sequence length="185" mass="21628">MFQKVHVELKNKEQSFAAIFDLFHDRLLLFAQGMLDTKEEAADIVQDAFVALWQRMDNFSDTAAVKVFLYLTVKNKCLNVFKHEEVRRRYHHLSIPLYDEKPVMIKLIEAEVLGEIRRAIARLPKGCRDVISLGYYEGLRNHEIAAHLNVSVNTVKTQKARALRLMRDMLKKQPLHMLFLFGKIF</sequence>
<dbReference type="NCBIfam" id="TIGR02985">
    <property type="entry name" value="Sig70_bacteroi1"/>
    <property type="match status" value="1"/>
</dbReference>
<keyword evidence="8" id="KW-1185">Reference proteome</keyword>
<dbReference type="InterPro" id="IPR014327">
    <property type="entry name" value="RNA_pol_sigma70_bacteroid"/>
</dbReference>
<accession>A0A9Q5D357</accession>
<dbReference type="PANTHER" id="PTHR43133:SF46">
    <property type="entry name" value="RNA POLYMERASE SIGMA-70 FACTOR ECF SUBFAMILY"/>
    <property type="match status" value="1"/>
</dbReference>
<dbReference type="PANTHER" id="PTHR43133">
    <property type="entry name" value="RNA POLYMERASE ECF-TYPE SIGMA FACTO"/>
    <property type="match status" value="1"/>
</dbReference>
<dbReference type="GO" id="GO:0003677">
    <property type="term" value="F:DNA binding"/>
    <property type="evidence" value="ECO:0007669"/>
    <property type="project" value="InterPro"/>
</dbReference>
<dbReference type="InterPro" id="IPR036388">
    <property type="entry name" value="WH-like_DNA-bd_sf"/>
</dbReference>
<feature type="domain" description="RNA polymerase sigma-70 region 2" evidence="5">
    <location>
        <begin position="21"/>
        <end position="82"/>
    </location>
</feature>
<evidence type="ECO:0000256" key="3">
    <source>
        <dbReference type="ARBA" id="ARBA00023082"/>
    </source>
</evidence>
<feature type="domain" description="RNA polymerase sigma factor 70 region 4 type 2" evidence="6">
    <location>
        <begin position="114"/>
        <end position="165"/>
    </location>
</feature>
<evidence type="ECO:0000256" key="2">
    <source>
        <dbReference type="ARBA" id="ARBA00023015"/>
    </source>
</evidence>
<dbReference type="NCBIfam" id="TIGR02937">
    <property type="entry name" value="sigma70-ECF"/>
    <property type="match status" value="1"/>
</dbReference>
<proteinExistence type="inferred from homology"/>
<evidence type="ECO:0000259" key="6">
    <source>
        <dbReference type="Pfam" id="PF08281"/>
    </source>
</evidence>
<evidence type="ECO:0000259" key="5">
    <source>
        <dbReference type="Pfam" id="PF04542"/>
    </source>
</evidence>